<organism evidence="1 2">
    <name type="scientific">Alosa alosa</name>
    <name type="common">allis shad</name>
    <dbReference type="NCBI Taxonomy" id="278164"/>
    <lineage>
        <taxon>Eukaryota</taxon>
        <taxon>Metazoa</taxon>
        <taxon>Chordata</taxon>
        <taxon>Craniata</taxon>
        <taxon>Vertebrata</taxon>
        <taxon>Euteleostomi</taxon>
        <taxon>Actinopterygii</taxon>
        <taxon>Neopterygii</taxon>
        <taxon>Teleostei</taxon>
        <taxon>Clupei</taxon>
        <taxon>Clupeiformes</taxon>
        <taxon>Clupeoidei</taxon>
        <taxon>Clupeidae</taxon>
        <taxon>Alosa</taxon>
    </lineage>
</organism>
<dbReference type="EMBL" id="JADWDJ010000024">
    <property type="protein sequence ID" value="KAG5260882.1"/>
    <property type="molecule type" value="Genomic_DNA"/>
</dbReference>
<keyword evidence="2" id="KW-1185">Reference proteome</keyword>
<evidence type="ECO:0000313" key="2">
    <source>
        <dbReference type="Proteomes" id="UP000823561"/>
    </source>
</evidence>
<evidence type="ECO:0000313" key="1">
    <source>
        <dbReference type="EMBL" id="KAG5260882.1"/>
    </source>
</evidence>
<comment type="caution">
    <text evidence="1">The sequence shown here is derived from an EMBL/GenBank/DDBJ whole genome shotgun (WGS) entry which is preliminary data.</text>
</comment>
<proteinExistence type="predicted"/>
<dbReference type="AlphaFoldDB" id="A0AAV6FGV7"/>
<dbReference type="Proteomes" id="UP000823561">
    <property type="component" value="Chromosome 24"/>
</dbReference>
<name>A0AAV6FGV7_9TELE</name>
<dbReference type="PANTHER" id="PTHR47306:SF2">
    <property type="entry name" value="CORE-BINDING (CB) DOMAIN-CONTAINING PROTEIN"/>
    <property type="match status" value="1"/>
</dbReference>
<evidence type="ECO:0008006" key="3">
    <source>
        <dbReference type="Google" id="ProtNLM"/>
    </source>
</evidence>
<dbReference type="PANTHER" id="PTHR47306">
    <property type="entry name" value="SI:CH211-178J18.4-RELATED"/>
    <property type="match status" value="1"/>
</dbReference>
<protein>
    <recommendedName>
        <fullName evidence="3">C2H2-type domain-containing protein</fullName>
    </recommendedName>
</protein>
<sequence>MDGPDRQILYCLKCKKPYENLSTHMRKVCMKKDTEEMRKERLRQAKISQKDWTKVARSWEYGEIAELMNSADPCRALIERLESKGFFVLNNPGRSTADVVTNEKEVVNNVPGSPGEQQNHVLDRRCWIPADLLYPISVSKENHLVKVRKQSRARRRHCTILPGMFYPHTCR</sequence>
<reference evidence="1" key="1">
    <citation type="submission" date="2020-10" db="EMBL/GenBank/DDBJ databases">
        <title>Chromosome-scale genome assembly of the Allis shad, Alosa alosa.</title>
        <authorList>
            <person name="Margot Z."/>
            <person name="Christophe K."/>
            <person name="Cabau C."/>
            <person name="Louis A."/>
            <person name="Berthelot C."/>
            <person name="Parey E."/>
            <person name="Roest Crollius H."/>
            <person name="Montfort J."/>
            <person name="Robinson-Rechavi M."/>
            <person name="Bucao C."/>
            <person name="Bouchez O."/>
            <person name="Gislard M."/>
            <person name="Lluch J."/>
            <person name="Milhes M."/>
            <person name="Lampietro C."/>
            <person name="Lopez Roques C."/>
            <person name="Donnadieu C."/>
            <person name="Braasch I."/>
            <person name="Desvignes T."/>
            <person name="Postlethwait J."/>
            <person name="Bobe J."/>
            <person name="Guiguen Y."/>
        </authorList>
    </citation>
    <scope>NUCLEOTIDE SEQUENCE</scope>
    <source>
        <strain evidence="1">M-15738</strain>
        <tissue evidence="1">Blood</tissue>
    </source>
</reference>
<gene>
    <name evidence="1" type="ORF">AALO_G00297600</name>
</gene>
<accession>A0AAV6FGV7</accession>